<proteinExistence type="predicted"/>
<dbReference type="EMBL" id="JACHWJ010000011">
    <property type="protein sequence ID" value="MBB2959518.1"/>
    <property type="molecule type" value="Genomic_DNA"/>
</dbReference>
<dbReference type="Proteomes" id="UP000545286">
    <property type="component" value="Unassembled WGS sequence"/>
</dbReference>
<comment type="caution">
    <text evidence="2">The sequence shown here is derived from an EMBL/GenBank/DDBJ whole genome shotgun (WGS) entry which is preliminary data.</text>
</comment>
<organism evidence="2 3">
    <name type="scientific">Pseudoclavibacter helvolus</name>
    <dbReference type="NCBI Taxonomy" id="255205"/>
    <lineage>
        <taxon>Bacteria</taxon>
        <taxon>Bacillati</taxon>
        <taxon>Actinomycetota</taxon>
        <taxon>Actinomycetes</taxon>
        <taxon>Micrococcales</taxon>
        <taxon>Microbacteriaceae</taxon>
        <taxon>Pseudoclavibacter</taxon>
    </lineage>
</organism>
<feature type="compositionally biased region" description="Basic and acidic residues" evidence="1">
    <location>
        <begin position="7"/>
        <end position="18"/>
    </location>
</feature>
<dbReference type="RefSeq" id="WP_183626858.1">
    <property type="nucleotide sequence ID" value="NZ_JACHWJ010000011.1"/>
</dbReference>
<gene>
    <name evidence="2" type="ORF">FHX72_003687</name>
</gene>
<evidence type="ECO:0000313" key="3">
    <source>
        <dbReference type="Proteomes" id="UP000545286"/>
    </source>
</evidence>
<reference evidence="2 3" key="1">
    <citation type="submission" date="2020-08" db="EMBL/GenBank/DDBJ databases">
        <title>Sequencing the genomes of 1000 actinobacteria strains.</title>
        <authorList>
            <person name="Klenk H.-P."/>
        </authorList>
    </citation>
    <scope>NUCLEOTIDE SEQUENCE [LARGE SCALE GENOMIC DNA]</scope>
    <source>
        <strain evidence="2 3">DSM 20419</strain>
    </source>
</reference>
<name>A0A7W4USB1_9MICO</name>
<protein>
    <submittedName>
        <fullName evidence="2">Putative transporter YbjL</fullName>
    </submittedName>
</protein>
<dbReference type="AlphaFoldDB" id="A0A7W4USB1"/>
<sequence length="101" mass="10294">MSLISEPETHGEHVERTTKLAAEQSGSTIWTAPFWRGAAERAVKTAAQVFVAAIAVSTGADLIPAVGVEGINWLGVASVTGVATILSVATSIGNASFTAGR</sequence>
<feature type="region of interest" description="Disordered" evidence="1">
    <location>
        <begin position="1"/>
        <end position="20"/>
    </location>
</feature>
<accession>A0A7W4USB1</accession>
<evidence type="ECO:0000313" key="2">
    <source>
        <dbReference type="EMBL" id="MBB2959518.1"/>
    </source>
</evidence>
<dbReference type="Pfam" id="PF16945">
    <property type="entry name" value="Phage_r1t_holin"/>
    <property type="match status" value="1"/>
</dbReference>
<dbReference type="InterPro" id="IPR020109">
    <property type="entry name" value="Holin_r1t"/>
</dbReference>
<evidence type="ECO:0000256" key="1">
    <source>
        <dbReference type="SAM" id="MobiDB-lite"/>
    </source>
</evidence>
<keyword evidence="3" id="KW-1185">Reference proteome</keyword>